<sequence length="210" mass="21404">MLKKLIWILPVLALVGGAVGGDLLAPQPEAKADETAAEGEHAAAEGEHPATEGKAEAEGDHAAPDGEPAAEGGHGAEETEAHGADQSGHGGSGHGSGESEGGNAPAWFSFPNQFFVPLVARGEIGGIMVLTISIETTEAERTTIENHEHHLRDALLRALIVHANTGGFSGNYTDAPKLDRLRAALLKAAVDASGTAVHAVLIEDIGLAGT</sequence>
<evidence type="ECO:0000313" key="3">
    <source>
        <dbReference type="Proteomes" id="UP000234530"/>
    </source>
</evidence>
<feature type="compositionally biased region" description="Gly residues" evidence="1">
    <location>
        <begin position="88"/>
        <end position="100"/>
    </location>
</feature>
<keyword evidence="3" id="KW-1185">Reference proteome</keyword>
<feature type="compositionally biased region" description="Basic and acidic residues" evidence="1">
    <location>
        <begin position="30"/>
        <end position="64"/>
    </location>
</feature>
<gene>
    <name evidence="2" type="ORF">CX676_17270</name>
</gene>
<dbReference type="KEGG" id="pzh:CX676_17270"/>
<name>A0A2H5F2A8_9RHOB</name>
<organism evidence="2 3">
    <name type="scientific">Paracoccus zhejiangensis</name>
    <dbReference type="NCBI Taxonomy" id="1077935"/>
    <lineage>
        <taxon>Bacteria</taxon>
        <taxon>Pseudomonadati</taxon>
        <taxon>Pseudomonadota</taxon>
        <taxon>Alphaproteobacteria</taxon>
        <taxon>Rhodobacterales</taxon>
        <taxon>Paracoccaceae</taxon>
        <taxon>Paracoccus</taxon>
    </lineage>
</organism>
<evidence type="ECO:0000313" key="2">
    <source>
        <dbReference type="EMBL" id="AUH65685.1"/>
    </source>
</evidence>
<dbReference type="AlphaFoldDB" id="A0A2H5F2A8"/>
<evidence type="ECO:0000256" key="1">
    <source>
        <dbReference type="SAM" id="MobiDB-lite"/>
    </source>
</evidence>
<accession>A0A2H5F2A8</accession>
<feature type="region of interest" description="Disordered" evidence="1">
    <location>
        <begin position="30"/>
        <end position="104"/>
    </location>
</feature>
<dbReference type="EMBL" id="CP025430">
    <property type="protein sequence ID" value="AUH65685.1"/>
    <property type="molecule type" value="Genomic_DNA"/>
</dbReference>
<protein>
    <recommendedName>
        <fullName evidence="4">Flagellar basal body-associated protein FliL</fullName>
    </recommendedName>
</protein>
<feature type="compositionally biased region" description="Basic and acidic residues" evidence="1">
    <location>
        <begin position="74"/>
        <end position="83"/>
    </location>
</feature>
<proteinExistence type="predicted"/>
<dbReference type="Proteomes" id="UP000234530">
    <property type="component" value="Chromosome"/>
</dbReference>
<dbReference type="RefSeq" id="WP_101753658.1">
    <property type="nucleotide sequence ID" value="NZ_CP025430.1"/>
</dbReference>
<reference evidence="2 3" key="1">
    <citation type="journal article" date="2013" name="Antonie Van Leeuwenhoek">
        <title>Paracoccus zhejiangensis sp. nov., isolated from activated sludge in wastewater-treatment system.</title>
        <authorList>
            <person name="Wu Z.G."/>
            <person name="Zhang D.F."/>
            <person name="Liu Y.L."/>
            <person name="Wang F."/>
            <person name="Jiang X."/>
            <person name="Li C."/>
            <person name="Li S.P."/>
            <person name="Hong Q."/>
            <person name="Li W.J."/>
        </authorList>
    </citation>
    <scope>NUCLEOTIDE SEQUENCE [LARGE SCALE GENOMIC DNA]</scope>
    <source>
        <strain evidence="2 3">J6</strain>
    </source>
</reference>
<evidence type="ECO:0008006" key="4">
    <source>
        <dbReference type="Google" id="ProtNLM"/>
    </source>
</evidence>